<dbReference type="PRINTS" id="PR00410">
    <property type="entry name" value="PHEHYDRXLASE"/>
</dbReference>
<dbReference type="EMBL" id="BAABFB010000022">
    <property type="protein sequence ID" value="GAA4474102.1"/>
    <property type="molecule type" value="Genomic_DNA"/>
</dbReference>
<dbReference type="InterPro" id="IPR017927">
    <property type="entry name" value="FAD-bd_FR_type"/>
</dbReference>
<evidence type="ECO:0000256" key="6">
    <source>
        <dbReference type="ARBA" id="ARBA00023002"/>
    </source>
</evidence>
<evidence type="ECO:0000313" key="10">
    <source>
        <dbReference type="EMBL" id="GAA4474102.1"/>
    </source>
</evidence>
<dbReference type="InterPro" id="IPR050415">
    <property type="entry name" value="MRET"/>
</dbReference>
<organism evidence="10 11">
    <name type="scientific">Rhodococcus olei</name>
    <dbReference type="NCBI Taxonomy" id="2161675"/>
    <lineage>
        <taxon>Bacteria</taxon>
        <taxon>Bacillati</taxon>
        <taxon>Actinomycetota</taxon>
        <taxon>Actinomycetes</taxon>
        <taxon>Mycobacteriales</taxon>
        <taxon>Nocardiaceae</taxon>
        <taxon>Rhodococcus</taxon>
    </lineage>
</organism>
<keyword evidence="11" id="KW-1185">Reference proteome</keyword>
<evidence type="ECO:0000256" key="8">
    <source>
        <dbReference type="ARBA" id="ARBA00023014"/>
    </source>
</evidence>
<dbReference type="PROSITE" id="PS51384">
    <property type="entry name" value="FAD_FR"/>
    <property type="match status" value="1"/>
</dbReference>
<keyword evidence="5" id="KW-0274">FAD</keyword>
<evidence type="ECO:0000256" key="7">
    <source>
        <dbReference type="ARBA" id="ARBA00023004"/>
    </source>
</evidence>
<dbReference type="Gene3D" id="3.10.20.30">
    <property type="match status" value="1"/>
</dbReference>
<dbReference type="CDD" id="cd00207">
    <property type="entry name" value="fer2"/>
    <property type="match status" value="1"/>
</dbReference>
<dbReference type="Pfam" id="PF00111">
    <property type="entry name" value="Fer2"/>
    <property type="match status" value="1"/>
</dbReference>
<dbReference type="Pfam" id="PF00970">
    <property type="entry name" value="FAD_binding_6"/>
    <property type="match status" value="1"/>
</dbReference>
<dbReference type="Gene3D" id="3.40.50.80">
    <property type="entry name" value="Nucleotide-binding domain of ferredoxin-NADP reductase (FNR) module"/>
    <property type="match status" value="1"/>
</dbReference>
<gene>
    <name evidence="10" type="ORF">GCM10023094_09080</name>
</gene>
<dbReference type="SUPFAM" id="SSF54292">
    <property type="entry name" value="2Fe-2S ferredoxin-like"/>
    <property type="match status" value="1"/>
</dbReference>
<dbReference type="SUPFAM" id="SSF63380">
    <property type="entry name" value="Riboflavin synthase domain-like"/>
    <property type="match status" value="1"/>
</dbReference>
<dbReference type="InterPro" id="IPR017938">
    <property type="entry name" value="Riboflavin_synthase-like_b-brl"/>
</dbReference>
<keyword evidence="8" id="KW-0411">Iron-sulfur</keyword>
<dbReference type="Gene3D" id="2.40.30.10">
    <property type="entry name" value="Translation factors"/>
    <property type="match status" value="1"/>
</dbReference>
<dbReference type="CDD" id="cd06216">
    <property type="entry name" value="FNR_iron_sulfur_binding_2"/>
    <property type="match status" value="1"/>
</dbReference>
<evidence type="ECO:0000259" key="9">
    <source>
        <dbReference type="PROSITE" id="PS51384"/>
    </source>
</evidence>
<sequence length="356" mass="38153">MTARTRLLSLLEAMATPHPLDRYLELVDPMTTVRDLRARVVAVRRATADTVTITLRPTRQWRGFRAGQFVQVGVVVDGVRHTRCYSPAGADRDTDIELTVKAHAHGLVSGHLRERVEVGTVVTLSQAAGTFTLPTPRPPRVLLISGGSGITPVMSMLRTLVAEGYRGDVTFLHYANRAEGVPYLAELRACAAGNANVNIVLAYTDSGGGDLRGRFGAEHLDVAAPWWREAETYLCGPASLMRSVREQYDRHAPGDRLHVEEFAPVVASPDPGAAGATTFRASGVTAENTGVSLLEQAEAAGLTPEYGCRMGICFSCTTVRASGCTRNLRTGELDSDPDTPIQLCVSAAVGDVTLSL</sequence>
<keyword evidence="3" id="KW-0001">2Fe-2S</keyword>
<dbReference type="InterPro" id="IPR012675">
    <property type="entry name" value="Beta-grasp_dom_sf"/>
</dbReference>
<dbReference type="InterPro" id="IPR001041">
    <property type="entry name" value="2Fe-2S_ferredoxin-type"/>
</dbReference>
<dbReference type="InterPro" id="IPR008333">
    <property type="entry name" value="Cbr1-like_FAD-bd_dom"/>
</dbReference>
<keyword evidence="2" id="KW-0285">Flavoprotein</keyword>
<dbReference type="PANTHER" id="PTHR47354:SF6">
    <property type="entry name" value="NADH OXIDOREDUCTASE HCR"/>
    <property type="match status" value="1"/>
</dbReference>
<proteinExistence type="predicted"/>
<evidence type="ECO:0000256" key="5">
    <source>
        <dbReference type="ARBA" id="ARBA00022827"/>
    </source>
</evidence>
<dbReference type="PANTHER" id="PTHR47354">
    <property type="entry name" value="NADH OXIDOREDUCTASE HCR"/>
    <property type="match status" value="1"/>
</dbReference>
<evidence type="ECO:0000256" key="2">
    <source>
        <dbReference type="ARBA" id="ARBA00022630"/>
    </source>
</evidence>
<keyword evidence="7" id="KW-0408">Iron</keyword>
<evidence type="ECO:0000313" key="11">
    <source>
        <dbReference type="Proteomes" id="UP001501183"/>
    </source>
</evidence>
<dbReference type="Pfam" id="PF00175">
    <property type="entry name" value="NAD_binding_1"/>
    <property type="match status" value="1"/>
</dbReference>
<protein>
    <submittedName>
        <fullName evidence="10">Ferredoxin reductase</fullName>
    </submittedName>
</protein>
<dbReference type="Proteomes" id="UP001501183">
    <property type="component" value="Unassembled WGS sequence"/>
</dbReference>
<keyword evidence="4" id="KW-0479">Metal-binding</keyword>
<evidence type="ECO:0000256" key="3">
    <source>
        <dbReference type="ARBA" id="ARBA00022714"/>
    </source>
</evidence>
<name>A0ABP8NYA5_9NOCA</name>
<comment type="caution">
    <text evidence="10">The sequence shown here is derived from an EMBL/GenBank/DDBJ whole genome shotgun (WGS) entry which is preliminary data.</text>
</comment>
<feature type="domain" description="FAD-binding FR-type" evidence="9">
    <location>
        <begin position="33"/>
        <end position="134"/>
    </location>
</feature>
<dbReference type="InterPro" id="IPR039261">
    <property type="entry name" value="FNR_nucleotide-bd"/>
</dbReference>
<keyword evidence="6" id="KW-0560">Oxidoreductase</keyword>
<dbReference type="InterPro" id="IPR036010">
    <property type="entry name" value="2Fe-2S_ferredoxin-like_sf"/>
</dbReference>
<reference evidence="11" key="1">
    <citation type="journal article" date="2019" name="Int. J. Syst. Evol. Microbiol.">
        <title>The Global Catalogue of Microorganisms (GCM) 10K type strain sequencing project: providing services to taxonomists for standard genome sequencing and annotation.</title>
        <authorList>
            <consortium name="The Broad Institute Genomics Platform"/>
            <consortium name="The Broad Institute Genome Sequencing Center for Infectious Disease"/>
            <person name="Wu L."/>
            <person name="Ma J."/>
        </authorList>
    </citation>
    <scope>NUCLEOTIDE SEQUENCE [LARGE SCALE GENOMIC DNA]</scope>
    <source>
        <strain evidence="11">JCM 32206</strain>
    </source>
</reference>
<dbReference type="SUPFAM" id="SSF52343">
    <property type="entry name" value="Ferredoxin reductase-like, C-terminal NADP-linked domain"/>
    <property type="match status" value="1"/>
</dbReference>
<evidence type="ECO:0000256" key="1">
    <source>
        <dbReference type="ARBA" id="ARBA00001974"/>
    </source>
</evidence>
<comment type="cofactor">
    <cofactor evidence="1">
        <name>FAD</name>
        <dbReference type="ChEBI" id="CHEBI:57692"/>
    </cofactor>
</comment>
<evidence type="ECO:0000256" key="4">
    <source>
        <dbReference type="ARBA" id="ARBA00022723"/>
    </source>
</evidence>
<dbReference type="InterPro" id="IPR001433">
    <property type="entry name" value="OxRdtase_FAD/NAD-bd"/>
</dbReference>
<accession>A0ABP8NYA5</accession>